<feature type="region of interest" description="Disordered" evidence="1">
    <location>
        <begin position="30"/>
        <end position="50"/>
    </location>
</feature>
<dbReference type="Proteomes" id="UP000355283">
    <property type="component" value="Unassembled WGS sequence"/>
</dbReference>
<evidence type="ECO:0000256" key="1">
    <source>
        <dbReference type="SAM" id="MobiDB-lite"/>
    </source>
</evidence>
<evidence type="ECO:0000313" key="2">
    <source>
        <dbReference type="EMBL" id="TFJ88108.1"/>
    </source>
</evidence>
<feature type="compositionally biased region" description="Basic and acidic residues" evidence="1">
    <location>
        <begin position="39"/>
        <end position="50"/>
    </location>
</feature>
<accession>A0A4D9DGY5</accession>
<dbReference type="AlphaFoldDB" id="A0A4D9DGY5"/>
<evidence type="ECO:0000313" key="3">
    <source>
        <dbReference type="Proteomes" id="UP000355283"/>
    </source>
</evidence>
<proteinExistence type="predicted"/>
<reference evidence="2 3" key="1">
    <citation type="submission" date="2019-01" db="EMBL/GenBank/DDBJ databases">
        <title>Nuclear Genome Assembly of the Microalgal Biofuel strain Nannochloropsis salina CCMP1776.</title>
        <authorList>
            <person name="Hovde B."/>
        </authorList>
    </citation>
    <scope>NUCLEOTIDE SEQUENCE [LARGE SCALE GENOMIC DNA]</scope>
    <source>
        <strain evidence="2 3">CCMP1776</strain>
    </source>
</reference>
<keyword evidence="3" id="KW-1185">Reference proteome</keyword>
<name>A0A4D9DGY5_9STRA</name>
<dbReference type="EMBL" id="SDOX01000002">
    <property type="protein sequence ID" value="TFJ88108.1"/>
    <property type="molecule type" value="Genomic_DNA"/>
</dbReference>
<gene>
    <name evidence="2" type="ORF">NSK_000462</name>
</gene>
<feature type="region of interest" description="Disordered" evidence="1">
    <location>
        <begin position="77"/>
        <end position="100"/>
    </location>
</feature>
<sequence length="100" mass="10601">MALGVASAQHNALADHAGIDLSDAASLDFHSSSGGRVHSRGDHVETRADAEDAKSILNRLKGGKENIHELRHCDFLPLRPKPGTKGNSPQGCLSRRPLSA</sequence>
<protein>
    <submittedName>
        <fullName evidence="2">Uncharacterized protein</fullName>
    </submittedName>
</protein>
<comment type="caution">
    <text evidence="2">The sequence shown here is derived from an EMBL/GenBank/DDBJ whole genome shotgun (WGS) entry which is preliminary data.</text>
</comment>
<organism evidence="2 3">
    <name type="scientific">Nannochloropsis salina CCMP1776</name>
    <dbReference type="NCBI Taxonomy" id="1027361"/>
    <lineage>
        <taxon>Eukaryota</taxon>
        <taxon>Sar</taxon>
        <taxon>Stramenopiles</taxon>
        <taxon>Ochrophyta</taxon>
        <taxon>Eustigmatophyceae</taxon>
        <taxon>Eustigmatales</taxon>
        <taxon>Monodopsidaceae</taxon>
        <taxon>Microchloropsis</taxon>
        <taxon>Microchloropsis salina</taxon>
    </lineage>
</organism>